<evidence type="ECO:0000313" key="1">
    <source>
        <dbReference type="EMBL" id="ODN43459.1"/>
    </source>
</evidence>
<name>A0ABX3A3M8_9GAMM</name>
<comment type="caution">
    <text evidence="1">The sequence shown here is derived from an EMBL/GenBank/DDBJ whole genome shotgun (WGS) entry which is preliminary data.</text>
</comment>
<gene>
    <name evidence="1" type="ORF">BGC07_11680</name>
</gene>
<dbReference type="RefSeq" id="WP_069313256.1">
    <property type="nucleotide sequence ID" value="NZ_MDTU01000001.1"/>
</dbReference>
<evidence type="ECO:0000313" key="2">
    <source>
        <dbReference type="Proteomes" id="UP000094329"/>
    </source>
</evidence>
<sequence>MPYFEVENHLFSMQRIAKKPGGVTRGFIGIRVDKSSEDEIFIKFREFYLSTFNIDIYDEGLKNYFDLMRLFDLDFSGSEYENIRSEFVEYCKEGGKAYLVKNDHKDPWSDWWFLNRVSNPKDNFMESRAYKRWENKSRFAANFLKYGYSFGKRGKKKDEKYRKS</sequence>
<organism evidence="1 2">
    <name type="scientific">Piscirickettsia litoralis</name>
    <dbReference type="NCBI Taxonomy" id="1891921"/>
    <lineage>
        <taxon>Bacteria</taxon>
        <taxon>Pseudomonadati</taxon>
        <taxon>Pseudomonadota</taxon>
        <taxon>Gammaproteobacteria</taxon>
        <taxon>Thiotrichales</taxon>
        <taxon>Piscirickettsiaceae</taxon>
        <taxon>Piscirickettsia</taxon>
    </lineage>
</organism>
<dbReference type="Proteomes" id="UP000094329">
    <property type="component" value="Unassembled WGS sequence"/>
</dbReference>
<protein>
    <submittedName>
        <fullName evidence="1">Uncharacterized protein</fullName>
    </submittedName>
</protein>
<keyword evidence="2" id="KW-1185">Reference proteome</keyword>
<dbReference type="EMBL" id="MDTU01000001">
    <property type="protein sequence ID" value="ODN43459.1"/>
    <property type="molecule type" value="Genomic_DNA"/>
</dbReference>
<accession>A0ABX3A3M8</accession>
<proteinExistence type="predicted"/>
<reference evidence="1 2" key="1">
    <citation type="submission" date="2016-08" db="EMBL/GenBank/DDBJ databases">
        <title>Draft genome sequence of Candidatus Piscirickettsia litoralis, from seawater.</title>
        <authorList>
            <person name="Wan X."/>
            <person name="Lee A.J."/>
            <person name="Hou S."/>
            <person name="Donachie S.P."/>
        </authorList>
    </citation>
    <scope>NUCLEOTIDE SEQUENCE [LARGE SCALE GENOMIC DNA]</scope>
    <source>
        <strain evidence="1 2">Y2</strain>
    </source>
</reference>